<accession>A0A951IY97</accession>
<dbReference type="RefSeq" id="WP_219289510.1">
    <property type="nucleotide sequence ID" value="NZ_RPHB01000005.1"/>
</dbReference>
<organism evidence="1 2">
    <name type="scientific">Arthrospiribacter ruber</name>
    <dbReference type="NCBI Taxonomy" id="2487934"/>
    <lineage>
        <taxon>Bacteria</taxon>
        <taxon>Pseudomonadati</taxon>
        <taxon>Bacteroidota</taxon>
        <taxon>Cytophagia</taxon>
        <taxon>Cytophagales</taxon>
        <taxon>Cyclobacteriaceae</taxon>
        <taxon>Arthrospiribacter</taxon>
    </lineage>
</organism>
<dbReference type="Proteomes" id="UP000727490">
    <property type="component" value="Unassembled WGS sequence"/>
</dbReference>
<sequence>MKKLILPVAFLFLVTSNSCQERESPIEQPPTFEETESEWIRLAKWDVNSNFSLLSPLNQSVSTPDIRPFHAQSGNYLSSSGRYIVSIERNEGIVRFLDTGIENHQDHGHEYSVKWLNATAEAPLPTHFSATQGNIVIFNDGDGSVTLARESNMIAPGFSPSIIADFGNGVHHGAAAWLMGNKIAVTFKDETVPGALPQWVKLINTSGEVIAENPEVSVTGIHGDASNGNYAVFGATEGVIVAAANDDIKLIPNPDPLEPTSGNWMGTIRANDHIHKFYGYARNQGVFAIDPEAGAIEPVFLSNNIRSYMLSADGGHLIIQTNDNLVKVFDTATGNELASKTVTVADEVAGNQRQSFGEFEHYRQMSEENPVITASENFLYVLEPSRTKIHVRNLKDLSTVEVMELSGKVSNIMRVGFQVK</sequence>
<dbReference type="AlphaFoldDB" id="A0A951IY97"/>
<keyword evidence="2" id="KW-1185">Reference proteome</keyword>
<name>A0A951IY97_9BACT</name>
<evidence type="ECO:0000313" key="1">
    <source>
        <dbReference type="EMBL" id="MBW3468334.1"/>
    </source>
</evidence>
<gene>
    <name evidence="1" type="ORF">EGN73_11000</name>
</gene>
<reference evidence="1 2" key="1">
    <citation type="journal article" date="2020" name="Syst. Appl. Microbiol.">
        <title>Arthrospiribacter ruber gen. nov., sp. nov., a novel bacterium isolated from Arthrospira cultures.</title>
        <authorList>
            <person name="Waleron M."/>
            <person name="Misztak A."/>
            <person name="Waleron M.M."/>
            <person name="Furmaniak M."/>
            <person name="Mrozik A."/>
            <person name="Waleron K."/>
        </authorList>
    </citation>
    <scope>NUCLEOTIDE SEQUENCE [LARGE SCALE GENOMIC DNA]</scope>
    <source>
        <strain evidence="1 2">DPMB0001</strain>
    </source>
</reference>
<dbReference type="EMBL" id="RPHB01000005">
    <property type="protein sequence ID" value="MBW3468334.1"/>
    <property type="molecule type" value="Genomic_DNA"/>
</dbReference>
<protein>
    <submittedName>
        <fullName evidence="1">Uncharacterized protein</fullName>
    </submittedName>
</protein>
<comment type="caution">
    <text evidence="1">The sequence shown here is derived from an EMBL/GenBank/DDBJ whole genome shotgun (WGS) entry which is preliminary data.</text>
</comment>
<proteinExistence type="predicted"/>
<evidence type="ECO:0000313" key="2">
    <source>
        <dbReference type="Proteomes" id="UP000727490"/>
    </source>
</evidence>